<evidence type="ECO:0000256" key="1">
    <source>
        <dbReference type="SAM" id="Coils"/>
    </source>
</evidence>
<feature type="compositionally biased region" description="Polar residues" evidence="2">
    <location>
        <begin position="373"/>
        <end position="398"/>
    </location>
</feature>
<keyword evidence="1" id="KW-0175">Coiled coil</keyword>
<proteinExistence type="predicted"/>
<accession>A0A7S3JAJ7</accession>
<dbReference type="AlphaFoldDB" id="A0A7S3JAJ7"/>
<name>A0A7S3JAJ7_9SPIT</name>
<feature type="region of interest" description="Disordered" evidence="2">
    <location>
        <begin position="359"/>
        <end position="398"/>
    </location>
</feature>
<dbReference type="EMBL" id="HBII01021317">
    <property type="protein sequence ID" value="CAE0349942.1"/>
    <property type="molecule type" value="Transcribed_RNA"/>
</dbReference>
<evidence type="ECO:0000256" key="2">
    <source>
        <dbReference type="SAM" id="MobiDB-lite"/>
    </source>
</evidence>
<protein>
    <submittedName>
        <fullName evidence="3">Uncharacterized protein</fullName>
    </submittedName>
</protein>
<feature type="region of interest" description="Disordered" evidence="2">
    <location>
        <begin position="20"/>
        <end position="47"/>
    </location>
</feature>
<organism evidence="3">
    <name type="scientific">Euplotes harpa</name>
    <dbReference type="NCBI Taxonomy" id="151035"/>
    <lineage>
        <taxon>Eukaryota</taxon>
        <taxon>Sar</taxon>
        <taxon>Alveolata</taxon>
        <taxon>Ciliophora</taxon>
        <taxon>Intramacronucleata</taxon>
        <taxon>Spirotrichea</taxon>
        <taxon>Hypotrichia</taxon>
        <taxon>Euplotida</taxon>
        <taxon>Euplotidae</taxon>
        <taxon>Euplotes</taxon>
    </lineage>
</organism>
<feature type="region of interest" description="Disordered" evidence="2">
    <location>
        <begin position="81"/>
        <end position="104"/>
    </location>
</feature>
<sequence>MIGFDSNYAATSDMVYTGKKQYPQSRTKSDVIIEDPDEGYKPPYGYTGAKRSVANSSQFIQKQNTELRKIKELPIAGAIKKGDPDEKNWSRYDNGPSNSGEVLRGKSRSLMNDDIVGAKPKVYGIAGSSITNSFAGVSSGLKDRLADTEAPWGSGGNFNTTGYKQKWIDKSAKTKDITQKITTPQRDALDQERDRIESRELQVRAEKAYMQQNYMDQEKENNLRDYAPYAQAEPAAKPKQKSYMEQKKEELARYMAEQSLTEKNSYVPQSDHYDRDMIKQQMEDEVNQEMMRLRQENDSKLAQEGYYYDEGPTNGYSNGAPYAYAQDSGYGDENGYADYQKYAAPVSSKPMEKAMIPAGGKSIRQKSEEEKFSLSTYSNDEPRQTQKSSKVYETSSGSYGNYDSDRFGKVLKQNVKIFGKQTSTKERGMNVITGEYY</sequence>
<feature type="compositionally biased region" description="Basic and acidic residues" evidence="2">
    <location>
        <begin position="81"/>
        <end position="90"/>
    </location>
</feature>
<gene>
    <name evidence="3" type="ORF">EHAR0213_LOCUS8855</name>
</gene>
<reference evidence="3" key="1">
    <citation type="submission" date="2021-01" db="EMBL/GenBank/DDBJ databases">
        <authorList>
            <person name="Corre E."/>
            <person name="Pelletier E."/>
            <person name="Niang G."/>
            <person name="Scheremetjew M."/>
            <person name="Finn R."/>
            <person name="Kale V."/>
            <person name="Holt S."/>
            <person name="Cochrane G."/>
            <person name="Meng A."/>
            <person name="Brown T."/>
            <person name="Cohen L."/>
        </authorList>
    </citation>
    <scope>NUCLEOTIDE SEQUENCE</scope>
    <source>
        <strain evidence="3">FSP1.4</strain>
    </source>
</reference>
<evidence type="ECO:0000313" key="3">
    <source>
        <dbReference type="EMBL" id="CAE0349942.1"/>
    </source>
</evidence>
<feature type="coiled-coil region" evidence="1">
    <location>
        <begin position="244"/>
        <end position="303"/>
    </location>
</feature>